<proteinExistence type="predicted"/>
<dbReference type="EMBL" id="BANB01001011">
    <property type="protein sequence ID" value="GAN78532.1"/>
    <property type="molecule type" value="Genomic_DNA"/>
</dbReference>
<evidence type="ECO:0000259" key="1">
    <source>
        <dbReference type="Pfam" id="PF13403"/>
    </source>
</evidence>
<keyword evidence="3" id="KW-1185">Reference proteome</keyword>
<dbReference type="Pfam" id="PF13403">
    <property type="entry name" value="Hint_2"/>
    <property type="match status" value="1"/>
</dbReference>
<dbReference type="Proteomes" id="UP000032680">
    <property type="component" value="Unassembled WGS sequence"/>
</dbReference>
<name>A0A0D6PA31_9PROT</name>
<feature type="domain" description="Hedgehog/Intein (Hint)" evidence="1">
    <location>
        <begin position="2"/>
        <end position="76"/>
    </location>
</feature>
<sequence>MRVRAGAFGPDMPRRDLLLGPDHAVLADGVLIPLRALVDGHAVRQVAQRDIVYFTVKFAMPDALLAEGLAVETHAPSLLEGDDPEEVAAPTRPLVRSGLLVEAVRARIIRRRAA</sequence>
<evidence type="ECO:0000313" key="2">
    <source>
        <dbReference type="EMBL" id="GAN78532.1"/>
    </source>
</evidence>
<gene>
    <name evidence="2" type="ORF">Asru_1020_01</name>
</gene>
<reference evidence="2 3" key="1">
    <citation type="submission" date="2012-11" db="EMBL/GenBank/DDBJ databases">
        <title>Whole genome sequence of Acidisphaera rubrifaciens HS-AP3.</title>
        <authorList>
            <person name="Azuma Y."/>
            <person name="Higashiura N."/>
            <person name="Hirakawa H."/>
            <person name="Matsushita K."/>
        </authorList>
    </citation>
    <scope>NUCLEOTIDE SEQUENCE [LARGE SCALE GENOMIC DNA]</scope>
    <source>
        <strain evidence="2 3">HS-AP3</strain>
    </source>
</reference>
<comment type="caution">
    <text evidence="2">The sequence shown here is derived from an EMBL/GenBank/DDBJ whole genome shotgun (WGS) entry which is preliminary data.</text>
</comment>
<accession>A0A0D6PA31</accession>
<organism evidence="2 3">
    <name type="scientific">Acidisphaera rubrifaciens HS-AP3</name>
    <dbReference type="NCBI Taxonomy" id="1231350"/>
    <lineage>
        <taxon>Bacteria</taxon>
        <taxon>Pseudomonadati</taxon>
        <taxon>Pseudomonadota</taxon>
        <taxon>Alphaproteobacteria</taxon>
        <taxon>Acetobacterales</taxon>
        <taxon>Acetobacteraceae</taxon>
        <taxon>Acidisphaera</taxon>
    </lineage>
</organism>
<dbReference type="InterPro" id="IPR028992">
    <property type="entry name" value="Hedgehog/Intein_dom"/>
</dbReference>
<evidence type="ECO:0000313" key="3">
    <source>
        <dbReference type="Proteomes" id="UP000032680"/>
    </source>
</evidence>
<dbReference type="AlphaFoldDB" id="A0A0D6PA31"/>
<protein>
    <recommendedName>
        <fullName evidence="1">Hedgehog/Intein (Hint) domain-containing protein</fullName>
    </recommendedName>
</protein>